<proteinExistence type="predicted"/>
<dbReference type="Pfam" id="PF00561">
    <property type="entry name" value="Abhydrolase_1"/>
    <property type="match status" value="1"/>
</dbReference>
<dbReference type="EMBL" id="LQXD01000135">
    <property type="protein sequence ID" value="OIJ11442.1"/>
    <property type="molecule type" value="Genomic_DNA"/>
</dbReference>
<dbReference type="OrthoDB" id="2645723at2"/>
<dbReference type="SUPFAM" id="SSF53474">
    <property type="entry name" value="alpha/beta-Hydrolases"/>
    <property type="match status" value="1"/>
</dbReference>
<dbReference type="InterPro" id="IPR000073">
    <property type="entry name" value="AB_hydrolase_1"/>
</dbReference>
<evidence type="ECO:0000313" key="5">
    <source>
        <dbReference type="Proteomes" id="UP000180175"/>
    </source>
</evidence>
<dbReference type="RefSeq" id="WP_071316631.1">
    <property type="nucleotide sequence ID" value="NZ_CP063356.2"/>
</dbReference>
<reference evidence="4 5" key="2">
    <citation type="journal article" date="2017" name="Genome Announc.">
        <title>Draft Genome Sequences of Four Alkaliphilic Bacteria Belonging to the Anaerobacillus Genus.</title>
        <authorList>
            <person name="Bassil N.M."/>
            <person name="Lloyd J.R."/>
        </authorList>
    </citation>
    <scope>NUCLEOTIDE SEQUENCE [LARGE SCALE GENOMIC DNA]</scope>
    <source>
        <strain evidence="4 5">NB2006</strain>
    </source>
</reference>
<reference evidence="4 5" key="3">
    <citation type="journal article" date="2019" name="Int. J. Syst. Evol. Microbiol.">
        <title>Anaerobacillus isosaccharinicus sp. nov., an alkaliphilic bacterium which degrades isosaccharinic acid.</title>
        <authorList>
            <person name="Bassil N.M."/>
            <person name="Lloyd J.R."/>
        </authorList>
    </citation>
    <scope>NUCLEOTIDE SEQUENCE [LARGE SCALE GENOMIC DNA]</scope>
    <source>
        <strain evidence="4 5">NB2006</strain>
    </source>
</reference>
<dbReference type="EMBL" id="CP063356">
    <property type="protein sequence ID" value="QOY34732.1"/>
    <property type="molecule type" value="Genomic_DNA"/>
</dbReference>
<sequence>MDFKEQFVNNRSVNIHYLETEEYDENLTPLLYIPGAMNFAEQFINVMKFYSPRRCTLLSFRGRGQSEAPFSGYSLEHHVSDIESVVGDSKVQEFCLMAYSMGVPYAISYASKYPEQIKGLILCDYPAKYPSIQESWSEMVLAKGHISEERHHVVKGIQRESREIMLDQELLKISCPVLLLKGGTDDSFLKNPDVEVYINNLRYVDLKVFEASGHELWVPDFMEFINTIKHFLITLDNTNTN</sequence>
<organism evidence="2 5">
    <name type="scientific">Anaerobacillus isosaccharinicus</name>
    <dbReference type="NCBI Taxonomy" id="1532552"/>
    <lineage>
        <taxon>Bacteria</taxon>
        <taxon>Bacillati</taxon>
        <taxon>Bacillota</taxon>
        <taxon>Bacilli</taxon>
        <taxon>Bacillales</taxon>
        <taxon>Bacillaceae</taxon>
        <taxon>Anaerobacillus</taxon>
    </lineage>
</organism>
<evidence type="ECO:0000313" key="3">
    <source>
        <dbReference type="EMBL" id="OIJ20436.1"/>
    </source>
</evidence>
<evidence type="ECO:0000313" key="2">
    <source>
        <dbReference type="EMBL" id="OIJ11442.1"/>
    </source>
</evidence>
<evidence type="ECO:0000313" key="4">
    <source>
        <dbReference type="EMBL" id="QOY34732.1"/>
    </source>
</evidence>
<dbReference type="KEGG" id="aia:AWH56_018665"/>
<accession>A0A1S2LG00</accession>
<dbReference type="AlphaFoldDB" id="A0A1S2LG00"/>
<dbReference type="GO" id="GO:0016020">
    <property type="term" value="C:membrane"/>
    <property type="evidence" value="ECO:0007669"/>
    <property type="project" value="TreeGrafter"/>
</dbReference>
<dbReference type="EMBL" id="LQXD01000071">
    <property type="protein sequence ID" value="OIJ20436.1"/>
    <property type="molecule type" value="Genomic_DNA"/>
</dbReference>
<dbReference type="Proteomes" id="UP000180175">
    <property type="component" value="Chromosome"/>
</dbReference>
<gene>
    <name evidence="4" type="ORF">AWH56_018665</name>
    <name evidence="3" type="ORF">AWH56_07925</name>
    <name evidence="2" type="ORF">AWH56_15725</name>
</gene>
<dbReference type="PANTHER" id="PTHR43798">
    <property type="entry name" value="MONOACYLGLYCEROL LIPASE"/>
    <property type="match status" value="1"/>
</dbReference>
<dbReference type="Gene3D" id="3.40.50.1820">
    <property type="entry name" value="alpha/beta hydrolase"/>
    <property type="match status" value="1"/>
</dbReference>
<keyword evidence="5" id="KW-1185">Reference proteome</keyword>
<feature type="domain" description="AB hydrolase-1" evidence="1">
    <location>
        <begin position="29"/>
        <end position="125"/>
    </location>
</feature>
<evidence type="ECO:0000259" key="1">
    <source>
        <dbReference type="Pfam" id="PF00561"/>
    </source>
</evidence>
<dbReference type="PANTHER" id="PTHR43798:SF33">
    <property type="entry name" value="HYDROLASE, PUTATIVE (AFU_ORTHOLOGUE AFUA_2G14860)-RELATED"/>
    <property type="match status" value="1"/>
</dbReference>
<dbReference type="InterPro" id="IPR029058">
    <property type="entry name" value="AB_hydrolase_fold"/>
</dbReference>
<dbReference type="GO" id="GO:0016787">
    <property type="term" value="F:hydrolase activity"/>
    <property type="evidence" value="ECO:0007669"/>
    <property type="project" value="UniProtKB-KW"/>
</dbReference>
<dbReference type="InterPro" id="IPR050266">
    <property type="entry name" value="AB_hydrolase_sf"/>
</dbReference>
<keyword evidence="4" id="KW-0378">Hydrolase</keyword>
<reference evidence="4" key="4">
    <citation type="submission" date="2020-10" db="EMBL/GenBank/DDBJ databases">
        <authorList>
            <person name="Bassil N.M."/>
            <person name="Lloyd J.R."/>
        </authorList>
    </citation>
    <scope>NUCLEOTIDE SEQUENCE</scope>
    <source>
        <strain evidence="4">NB2006</strain>
    </source>
</reference>
<reference evidence="2 5" key="1">
    <citation type="submission" date="2016-10" db="EMBL/GenBank/DDBJ databases">
        <title>Draft genome sequences of four alkaliphilic bacteria belonging to the Anaerobacillus genus.</title>
        <authorList>
            <person name="Bassil N.M."/>
            <person name="Lloyd J.R."/>
        </authorList>
    </citation>
    <scope>NUCLEOTIDE SEQUENCE [LARGE SCALE GENOMIC DNA]</scope>
    <source>
        <strain evidence="2 5">NB2006</strain>
    </source>
</reference>
<protein>
    <submittedName>
        <fullName evidence="4">Alpha/beta hydrolase</fullName>
    </submittedName>
</protein>
<name>A0A1S2LG00_9BACI</name>